<dbReference type="AlphaFoldDB" id="N1W691"/>
<proteinExistence type="predicted"/>
<dbReference type="Proteomes" id="UP000012227">
    <property type="component" value="Unassembled WGS sequence"/>
</dbReference>
<accession>N1W691</accession>
<name>N1W691_9LEPT</name>
<dbReference type="EMBL" id="AOGY02000065">
    <property type="protein sequence ID" value="EMY68767.1"/>
    <property type="molecule type" value="Genomic_DNA"/>
</dbReference>
<organism evidence="1 2">
    <name type="scientific">Leptospira vanthielii serovar Holland str. Waz Holland = ATCC 700522</name>
    <dbReference type="NCBI Taxonomy" id="1218591"/>
    <lineage>
        <taxon>Bacteria</taxon>
        <taxon>Pseudomonadati</taxon>
        <taxon>Spirochaetota</taxon>
        <taxon>Spirochaetia</taxon>
        <taxon>Leptospirales</taxon>
        <taxon>Leptospiraceae</taxon>
        <taxon>Leptospira</taxon>
    </lineage>
</organism>
<evidence type="ECO:0000313" key="1">
    <source>
        <dbReference type="EMBL" id="EMY68767.1"/>
    </source>
</evidence>
<comment type="caution">
    <text evidence="1">The sequence shown here is derived from an EMBL/GenBank/DDBJ whole genome shotgun (WGS) entry which is preliminary data.</text>
</comment>
<gene>
    <name evidence="1" type="ORF">LEP1GSC199_1661</name>
</gene>
<evidence type="ECO:0000313" key="2">
    <source>
        <dbReference type="Proteomes" id="UP000012227"/>
    </source>
</evidence>
<protein>
    <submittedName>
        <fullName evidence="1">Uncharacterized protein</fullName>
    </submittedName>
</protein>
<reference evidence="1 2" key="1">
    <citation type="submission" date="2013-03" db="EMBL/GenBank/DDBJ databases">
        <authorList>
            <person name="Harkins D.M."/>
            <person name="Durkin A.S."/>
            <person name="Brinkac L.M."/>
            <person name="Haft D.H."/>
            <person name="Selengut J.D."/>
            <person name="Sanka R."/>
            <person name="DePew J."/>
            <person name="Purushe J."/>
            <person name="Galloway R.L."/>
            <person name="Vinetz J.M."/>
            <person name="Sutton G.G."/>
            <person name="Nierman W.C."/>
            <person name="Fouts D.E."/>
        </authorList>
    </citation>
    <scope>NUCLEOTIDE SEQUENCE [LARGE SCALE GENOMIC DNA]</scope>
    <source>
        <strain evidence="1 2">Waz Holland</strain>
    </source>
</reference>
<sequence length="172" mass="19210">MRKMFGTRMNLMDKLWTRILLLSNAGLWFCVILFLLSNCNGIGGPSVIPYENFKNQAENYFYLKVIECGRIYSDGRSNDNASQSSRSDDNFLLGILSGVASKSSEILSVAGPSYVTIKDANYCYKSILAVPCGQNYSEFLAAYTLSYSFNCSPEKACITSHQNTFQGNFCNR</sequence>